<dbReference type="EMBL" id="MTKO01000059">
    <property type="protein sequence ID" value="RWX46596.1"/>
    <property type="molecule type" value="Genomic_DNA"/>
</dbReference>
<dbReference type="InterPro" id="IPR027417">
    <property type="entry name" value="P-loop_NTPase"/>
</dbReference>
<accession>A0A3S3UBY4</accession>
<gene>
    <name evidence="2" type="ORF">H206_03796</name>
</gene>
<evidence type="ECO:0000259" key="1">
    <source>
        <dbReference type="Pfam" id="PF09820"/>
    </source>
</evidence>
<evidence type="ECO:0000313" key="3">
    <source>
        <dbReference type="Proteomes" id="UP000287853"/>
    </source>
</evidence>
<dbReference type="InterPro" id="IPR012547">
    <property type="entry name" value="PDDEXK_9"/>
</dbReference>
<dbReference type="PANTHER" id="PTHR34825">
    <property type="entry name" value="CONSERVED PROTEIN, WITH A WEAK D-GALACTARATE DEHYDRATASE/ALTRONATE HYDROLASE DOMAIN"/>
    <property type="match status" value="1"/>
</dbReference>
<feature type="domain" description="AAA-ATPase-like" evidence="1">
    <location>
        <begin position="6"/>
        <end position="201"/>
    </location>
</feature>
<dbReference type="AlphaFoldDB" id="A0A3S3UBY4"/>
<sequence length="463" mass="54712">MLKPLPTSIQTFCDLINGGYLYIDKTKYLYELIRDPKGVYFLARPRRFGKSLLISTLDEIFQGNKELFKGLWLYDSPYQWQQHPVIRIDFSRHRIRNEADLEVRIHRHLSLIARQYNIDLPDAPFDIQFEELILSLGAEKQVVILIDEYDKPLIDNLERLEDAQAIQQVMREFYTVIKSMDQYIRFVFITGVSRFSRVGVFSSMNNLLDLTMHSDFAGLLGLTEEEIRHSFQGYLTKFAKEKNILEDALLDKMRRWYDGFRFVEGSERLYNPFSTIHFFHNRRFANYWFETGTPSFLIKLIKEQNFDVTQLEQLELRETAFSTYDLENLAVTPLLVQTGYLTIKDYDQETRKYTLAYPNYEVEDAFSVHLLGAFSSVEYGLGESYLWKLIDALQAGELEEFFTILDVFFANIDYQLHLKYEKYYQTIFYLIFLLLGLRVEAEVETNKGRIDAVVELKEAIFLF</sequence>
<dbReference type="InterPro" id="IPR018631">
    <property type="entry name" value="AAA-ATPase-like_dom"/>
</dbReference>
<dbReference type="SUPFAM" id="SSF52540">
    <property type="entry name" value="P-loop containing nucleoside triphosphate hydrolases"/>
    <property type="match status" value="1"/>
</dbReference>
<reference evidence="2 3" key="1">
    <citation type="submission" date="2017-01" db="EMBL/GenBank/DDBJ databases">
        <title>The cable genome- insights into the physiology and evolution of filamentous bacteria capable of sulfide oxidation via long distance electron transfer.</title>
        <authorList>
            <person name="Schreiber L."/>
            <person name="Bjerg J.T."/>
            <person name="Boggild A."/>
            <person name="Van De Vossenberg J."/>
            <person name="Meysman F."/>
            <person name="Nielsen L.P."/>
            <person name="Schramm A."/>
            <person name="Kjeldsen K.U."/>
        </authorList>
    </citation>
    <scope>NUCLEOTIDE SEQUENCE [LARGE SCALE GENOMIC DNA]</scope>
    <source>
        <strain evidence="2">MCF</strain>
    </source>
</reference>
<name>A0A3S3UBY4_9BACT</name>
<organism evidence="2 3">
    <name type="scientific">Candidatus Electrothrix aarhusensis</name>
    <dbReference type="NCBI Taxonomy" id="1859131"/>
    <lineage>
        <taxon>Bacteria</taxon>
        <taxon>Pseudomonadati</taxon>
        <taxon>Thermodesulfobacteriota</taxon>
        <taxon>Desulfobulbia</taxon>
        <taxon>Desulfobulbales</taxon>
        <taxon>Desulfobulbaceae</taxon>
        <taxon>Candidatus Electrothrix</taxon>
    </lineage>
</organism>
<evidence type="ECO:0000313" key="2">
    <source>
        <dbReference type="EMBL" id="RWX46596.1"/>
    </source>
</evidence>
<dbReference type="Pfam" id="PF08011">
    <property type="entry name" value="PDDEXK_9"/>
    <property type="match status" value="1"/>
</dbReference>
<dbReference type="Pfam" id="PF09820">
    <property type="entry name" value="AAA-ATPase_like"/>
    <property type="match status" value="1"/>
</dbReference>
<comment type="caution">
    <text evidence="2">The sequence shown here is derived from an EMBL/GenBank/DDBJ whole genome shotgun (WGS) entry which is preliminary data.</text>
</comment>
<keyword evidence="3" id="KW-1185">Reference proteome</keyword>
<protein>
    <submittedName>
        <fullName evidence="2">PD-(D/E)XK nuclease superfamily protein</fullName>
    </submittedName>
</protein>
<dbReference type="PANTHER" id="PTHR34825:SF1">
    <property type="entry name" value="AAA-ATPASE-LIKE DOMAIN-CONTAINING PROTEIN"/>
    <property type="match status" value="1"/>
</dbReference>
<dbReference type="Proteomes" id="UP000287853">
    <property type="component" value="Unassembled WGS sequence"/>
</dbReference>
<feature type="non-terminal residue" evidence="2">
    <location>
        <position position="463"/>
    </location>
</feature>
<proteinExistence type="predicted"/>